<evidence type="ECO:0000313" key="3">
    <source>
        <dbReference type="Proteomes" id="UP001302719"/>
    </source>
</evidence>
<feature type="chain" id="PRO_5041700433" description="Rhamnogalacturonan lyase domain-containing protein" evidence="1">
    <location>
        <begin position="26"/>
        <end position="269"/>
    </location>
</feature>
<dbReference type="GO" id="GO:0030246">
    <property type="term" value="F:carbohydrate binding"/>
    <property type="evidence" value="ECO:0007669"/>
    <property type="project" value="InterPro"/>
</dbReference>
<keyword evidence="1" id="KW-0732">Signal</keyword>
<evidence type="ECO:0000313" key="2">
    <source>
        <dbReference type="EMBL" id="WNM59203.1"/>
    </source>
</evidence>
<dbReference type="EMBL" id="CP116967">
    <property type="protein sequence ID" value="WNM59203.1"/>
    <property type="molecule type" value="Genomic_DNA"/>
</dbReference>
<accession>A0AA96JTB0</accession>
<dbReference type="Gene3D" id="2.60.40.1120">
    <property type="entry name" value="Carboxypeptidase-like, regulatory domain"/>
    <property type="match status" value="1"/>
</dbReference>
<dbReference type="AlphaFoldDB" id="A0AA96JTB0"/>
<feature type="signal peptide" evidence="1">
    <location>
        <begin position="1"/>
        <end position="25"/>
    </location>
</feature>
<reference evidence="2 3" key="1">
    <citation type="submission" date="2023-01" db="EMBL/GenBank/DDBJ databases">
        <title>Cultivation and genomic characterization of new, ubiquitous marine nitrite-oxidizing bacteria from the Nitrospirales.</title>
        <authorList>
            <person name="Mueller A.J."/>
            <person name="Daebeler A."/>
            <person name="Herbold C.W."/>
            <person name="Kirkegaard R.H."/>
            <person name="Daims H."/>
        </authorList>
    </citation>
    <scope>NUCLEOTIDE SEQUENCE [LARGE SCALE GENOMIC DNA]</scope>
    <source>
        <strain evidence="2 3">VA</strain>
    </source>
</reference>
<dbReference type="RefSeq" id="WP_312645903.1">
    <property type="nucleotide sequence ID" value="NZ_CP116967.1"/>
</dbReference>
<dbReference type="SUPFAM" id="SSF49452">
    <property type="entry name" value="Starch-binding domain-like"/>
    <property type="match status" value="1"/>
</dbReference>
<proteinExistence type="predicted"/>
<gene>
    <name evidence="2" type="ORF">PP769_05405</name>
</gene>
<protein>
    <recommendedName>
        <fullName evidence="4">Rhamnogalacturonan lyase domain-containing protein</fullName>
    </recommendedName>
</protein>
<evidence type="ECO:0008006" key="4">
    <source>
        <dbReference type="Google" id="ProtNLM"/>
    </source>
</evidence>
<sequence length="269" mass="29946">MNINNALWILLASLSLVMGPGASHAYEVGHVQTGGSIHGRVSFLGSPPEPLHFKVEKNPEVCGQERRLMKVESRDGFLTGAVVVLEGIDTGKPFFPKTFTGNLPGTGEFRYLGGESLGLQVETQDCNFGPFTGVIAANEAVRFENQDSIKHVLHSFVSKDTRGRILRTVHNQDLQPHDEIVQVFPSDKMEDGVVVRIICNRHDFMQNWLYVVDNPYFAISDQEGRFTIEQIPPGTYTLLVRHPVLGEQRQEVTIEARGDLQVGFAFVDE</sequence>
<name>A0AA96JTB0_9BACT</name>
<keyword evidence="3" id="KW-1185">Reference proteome</keyword>
<organism evidence="2 3">
    <name type="scientific">Candidatus Nitrospira allomarina</name>
    <dbReference type="NCBI Taxonomy" id="3020900"/>
    <lineage>
        <taxon>Bacteria</taxon>
        <taxon>Pseudomonadati</taxon>
        <taxon>Nitrospirota</taxon>
        <taxon>Nitrospiria</taxon>
        <taxon>Nitrospirales</taxon>
        <taxon>Nitrospiraceae</taxon>
        <taxon>Nitrospira</taxon>
    </lineage>
</organism>
<dbReference type="InterPro" id="IPR013784">
    <property type="entry name" value="Carb-bd-like_fold"/>
</dbReference>
<dbReference type="Proteomes" id="UP001302719">
    <property type="component" value="Chromosome"/>
</dbReference>
<evidence type="ECO:0000256" key="1">
    <source>
        <dbReference type="SAM" id="SignalP"/>
    </source>
</evidence>
<dbReference type="KEGG" id="nall:PP769_05405"/>